<comment type="caution">
    <text evidence="1">The sequence shown here is derived from an EMBL/GenBank/DDBJ whole genome shotgun (WGS) entry which is preliminary data.</text>
</comment>
<dbReference type="Proteomes" id="UP000555448">
    <property type="component" value="Unassembled WGS sequence"/>
</dbReference>
<proteinExistence type="predicted"/>
<evidence type="ECO:0000313" key="1">
    <source>
        <dbReference type="EMBL" id="MBB4859611.1"/>
    </source>
</evidence>
<organism evidence="1 2">
    <name type="scientific">Novosphingobium chloroacetimidivorans</name>
    <dbReference type="NCBI Taxonomy" id="1428314"/>
    <lineage>
        <taxon>Bacteria</taxon>
        <taxon>Pseudomonadati</taxon>
        <taxon>Pseudomonadota</taxon>
        <taxon>Alphaproteobacteria</taxon>
        <taxon>Sphingomonadales</taxon>
        <taxon>Sphingomonadaceae</taxon>
        <taxon>Novosphingobium</taxon>
    </lineage>
</organism>
<accession>A0A7W7NWQ9</accession>
<name>A0A7W7NWQ9_9SPHN</name>
<dbReference type="AlphaFoldDB" id="A0A7W7NWQ9"/>
<evidence type="ECO:0000313" key="2">
    <source>
        <dbReference type="Proteomes" id="UP000555448"/>
    </source>
</evidence>
<dbReference type="EMBL" id="JACHLR010000013">
    <property type="protein sequence ID" value="MBB4859611.1"/>
    <property type="molecule type" value="Genomic_DNA"/>
</dbReference>
<keyword evidence="2" id="KW-1185">Reference proteome</keyword>
<reference evidence="1 2" key="1">
    <citation type="submission" date="2020-08" db="EMBL/GenBank/DDBJ databases">
        <title>Functional genomics of gut bacteria from endangered species of beetles.</title>
        <authorList>
            <person name="Carlos-Shanley C."/>
        </authorList>
    </citation>
    <scope>NUCLEOTIDE SEQUENCE [LARGE SCALE GENOMIC DNA]</scope>
    <source>
        <strain evidence="1 2">S00245</strain>
    </source>
</reference>
<gene>
    <name evidence="1" type="ORF">HNO88_002940</name>
</gene>
<protein>
    <submittedName>
        <fullName evidence="1">Uncharacterized protein</fullName>
    </submittedName>
</protein>
<sequence>MVALRKPFFVVPVFLSNLSASDSRAGFPPSNVARLDVMGLVWSCPGPSGGWIAGQMPANSSIDFLSMVNGGIYTNSVYRLRLGDSLEEVTGSSAKYDNLSTPYLDGGHTGQADGRYHSHLELPSPVSASWFRIDFGGMGGPFELGGIVLGKKLEPSRFYDKDFERGSEDLGSVELNRFAVPDYTPGAKLRTLSFTLSWLNEAEYELTFAPFFELLGTTSVVFCCFDPALSPYRQNRTYLGWLRNPPFARGGAKPRNMSMEFQIRSLI</sequence>
<dbReference type="RefSeq" id="WP_184246840.1">
    <property type="nucleotide sequence ID" value="NZ_JACHLR010000013.1"/>
</dbReference>